<dbReference type="GO" id="GO:0022857">
    <property type="term" value="F:transmembrane transporter activity"/>
    <property type="evidence" value="ECO:0007669"/>
    <property type="project" value="InterPro"/>
</dbReference>
<accession>A0A968KVU9</accession>
<evidence type="ECO:0000313" key="10">
    <source>
        <dbReference type="Proteomes" id="UP000778951"/>
    </source>
</evidence>
<evidence type="ECO:0000256" key="8">
    <source>
        <dbReference type="SAM" id="Phobius"/>
    </source>
</evidence>
<reference evidence="9" key="1">
    <citation type="submission" date="2020-03" db="EMBL/GenBank/DDBJ databases">
        <title>Spirochaetal bacteria isolated from arthropods constitute a novel genus Entomospira genus novum within the order Spirochaetales.</title>
        <authorList>
            <person name="Grana-Miraglia L."/>
            <person name="Sikutova S."/>
            <person name="Fingerle V."/>
            <person name="Sing A."/>
            <person name="Castillo-Ramirez S."/>
            <person name="Margos G."/>
            <person name="Rudolf I."/>
        </authorList>
    </citation>
    <scope>NUCLEOTIDE SEQUENCE</scope>
    <source>
        <strain evidence="9">BR149</strain>
    </source>
</reference>
<evidence type="ECO:0000313" key="9">
    <source>
        <dbReference type="EMBL" id="NIZ69533.1"/>
    </source>
</evidence>
<keyword evidence="3" id="KW-1003">Cell membrane</keyword>
<dbReference type="Pfam" id="PF02472">
    <property type="entry name" value="ExbD"/>
    <property type="match status" value="1"/>
</dbReference>
<keyword evidence="7" id="KW-0653">Protein transport</keyword>
<evidence type="ECO:0000256" key="7">
    <source>
        <dbReference type="RuleBase" id="RU003879"/>
    </source>
</evidence>
<keyword evidence="4 7" id="KW-0812">Transmembrane</keyword>
<feature type="transmembrane region" description="Helical" evidence="8">
    <location>
        <begin position="12"/>
        <end position="33"/>
    </location>
</feature>
<dbReference type="Gene3D" id="3.30.420.270">
    <property type="match status" value="1"/>
</dbReference>
<keyword evidence="10" id="KW-1185">Reference proteome</keyword>
<comment type="caution">
    <text evidence="9">The sequence shown here is derived from an EMBL/GenBank/DDBJ whole genome shotgun (WGS) entry which is preliminary data.</text>
</comment>
<dbReference type="InterPro" id="IPR003400">
    <property type="entry name" value="ExbD"/>
</dbReference>
<protein>
    <submittedName>
        <fullName evidence="9">Biopolymer transporter ExbD</fullName>
    </submittedName>
</protein>
<dbReference type="RefSeq" id="WP_167695620.1">
    <property type="nucleotide sequence ID" value="NZ_CP118181.1"/>
</dbReference>
<organism evidence="9 10">
    <name type="scientific">Entomospira culicis</name>
    <dbReference type="NCBI Taxonomy" id="2719989"/>
    <lineage>
        <taxon>Bacteria</taxon>
        <taxon>Pseudomonadati</taxon>
        <taxon>Spirochaetota</taxon>
        <taxon>Spirochaetia</taxon>
        <taxon>Spirochaetales</taxon>
        <taxon>Spirochaetaceae</taxon>
        <taxon>Entomospira</taxon>
    </lineage>
</organism>
<dbReference type="PANTHER" id="PTHR30558:SF7">
    <property type="entry name" value="TOL-PAL SYSTEM PROTEIN TOLR"/>
    <property type="match status" value="1"/>
</dbReference>
<keyword evidence="6 8" id="KW-0472">Membrane</keyword>
<proteinExistence type="inferred from homology"/>
<dbReference type="EMBL" id="JAATLM010000001">
    <property type="protein sequence ID" value="NIZ69533.1"/>
    <property type="molecule type" value="Genomic_DNA"/>
</dbReference>
<evidence type="ECO:0000256" key="1">
    <source>
        <dbReference type="ARBA" id="ARBA00004162"/>
    </source>
</evidence>
<comment type="similarity">
    <text evidence="2 7">Belongs to the ExbD/TolR family.</text>
</comment>
<evidence type="ECO:0000256" key="4">
    <source>
        <dbReference type="ARBA" id="ARBA00022692"/>
    </source>
</evidence>
<evidence type="ECO:0000256" key="3">
    <source>
        <dbReference type="ARBA" id="ARBA00022475"/>
    </source>
</evidence>
<evidence type="ECO:0000256" key="5">
    <source>
        <dbReference type="ARBA" id="ARBA00022989"/>
    </source>
</evidence>
<keyword evidence="5 8" id="KW-1133">Transmembrane helix</keyword>
<name>A0A968KVU9_9SPIO</name>
<dbReference type="Proteomes" id="UP000778951">
    <property type="component" value="Unassembled WGS sequence"/>
</dbReference>
<keyword evidence="7" id="KW-0813">Transport</keyword>
<dbReference type="GO" id="GO:0005886">
    <property type="term" value="C:plasma membrane"/>
    <property type="evidence" value="ECO:0007669"/>
    <property type="project" value="UniProtKB-SubCell"/>
</dbReference>
<dbReference type="AlphaFoldDB" id="A0A968KVU9"/>
<comment type="subcellular location">
    <subcellularLocation>
        <location evidence="1">Cell membrane</location>
        <topology evidence="1">Single-pass membrane protein</topology>
    </subcellularLocation>
    <subcellularLocation>
        <location evidence="7">Cell membrane</location>
        <topology evidence="7">Single-pass type II membrane protein</topology>
    </subcellularLocation>
</comment>
<dbReference type="PANTHER" id="PTHR30558">
    <property type="entry name" value="EXBD MEMBRANE COMPONENT OF PMF-DRIVEN MACROMOLECULE IMPORT SYSTEM"/>
    <property type="match status" value="1"/>
</dbReference>
<evidence type="ECO:0000256" key="6">
    <source>
        <dbReference type="ARBA" id="ARBA00023136"/>
    </source>
</evidence>
<evidence type="ECO:0000256" key="2">
    <source>
        <dbReference type="ARBA" id="ARBA00005811"/>
    </source>
</evidence>
<dbReference type="GO" id="GO:0015031">
    <property type="term" value="P:protein transport"/>
    <property type="evidence" value="ECO:0007669"/>
    <property type="project" value="UniProtKB-KW"/>
</dbReference>
<gene>
    <name evidence="9" type="ORF">HCT48_04800</name>
</gene>
<sequence>MLRRTGTRLRVENTLMIAPLLDIMFLVLLFFILNTSSGSVESFDVDIPQASQGENRQPPNHIVVLIRANDEGFVLNEVEVNEAEFPARLQALMRELGTSQILLLASQEADYGRVMRSMDMMKRAGASSVSLGVERLEEADGQL</sequence>